<feature type="compositionally biased region" description="Low complexity" evidence="1">
    <location>
        <begin position="519"/>
        <end position="542"/>
    </location>
</feature>
<evidence type="ECO:0000256" key="1">
    <source>
        <dbReference type="SAM" id="MobiDB-lite"/>
    </source>
</evidence>
<comment type="caution">
    <text evidence="2">The sequence shown here is derived from an EMBL/GenBank/DDBJ whole genome shotgun (WGS) entry which is preliminary data.</text>
</comment>
<feature type="compositionally biased region" description="Low complexity" evidence="1">
    <location>
        <begin position="500"/>
        <end position="511"/>
    </location>
</feature>
<sequence length="568" mass="59628">MKLIKGAAAILVLAVAGWCGIAPGIVGMRTEDKMRSDFATLANTATGSVFSLQQFDRGWFSSSARALLKLPLSNQLQTLQFDFHVNQFPLPFVRWSRTDITLTPLDAQGQAGQPLPLQLYTIRSTDGSSTNHISGQDVTLSSPTGTLTFSIAGTTRTQPGQPITYDLTLPGISYRAGPASAGGIELSMVNLKLNGSLAAFSTPDEPWTSQLTQQFDSASLLSNSMPLAQLGPAHLDVSVRDKAGNVDISYRTHLSSLKLTPSGLPPGLQPIQQDNIDVDFSYNNLHKQTLTAWQTEALTLNNRADLRANPAAMQQASMALVYKYMGGFLAQSPNFKLDRLSFHMPQGSFKANFAISFDGSGVKPADITLAWLAAQGQRRSSLQAGMTLERSLLDGLLPRSGGLGQTAQARASADAMLAQWQAQGLIKDDGKFISSSLQIDGSGIKANGQPLNLPAAMAGMSGMSGMNGAPVQPAPAAPITPLPSVAATPAATPAIAPAAPADNQAVHTAPASPKPSPAPAEAAAPAATSQAAPAKPATAHHALPGPQRDLRHCLSLPNDRAIMRCAEH</sequence>
<dbReference type="AlphaFoldDB" id="A0A838Y464"/>
<protein>
    <submittedName>
        <fullName evidence="2">DUF945 family protein</fullName>
    </submittedName>
</protein>
<feature type="region of interest" description="Disordered" evidence="1">
    <location>
        <begin position="500"/>
        <end position="550"/>
    </location>
</feature>
<dbReference type="InterPro" id="IPR010352">
    <property type="entry name" value="DUF945"/>
</dbReference>
<keyword evidence="3" id="KW-1185">Reference proteome</keyword>
<name>A0A838Y464_9NEIS</name>
<dbReference type="Proteomes" id="UP000545606">
    <property type="component" value="Unassembled WGS sequence"/>
</dbReference>
<organism evidence="2 3">
    <name type="scientific">Aquitalea aquatica</name>
    <dbReference type="NCBI Taxonomy" id="3044273"/>
    <lineage>
        <taxon>Bacteria</taxon>
        <taxon>Pseudomonadati</taxon>
        <taxon>Pseudomonadota</taxon>
        <taxon>Betaproteobacteria</taxon>
        <taxon>Neisseriales</taxon>
        <taxon>Chromobacteriaceae</taxon>
        <taxon>Aquitalea</taxon>
    </lineage>
</organism>
<gene>
    <name evidence="2" type="ORF">H2Z84_07025</name>
</gene>
<dbReference type="Pfam" id="PF06097">
    <property type="entry name" value="DUF945"/>
    <property type="match status" value="1"/>
</dbReference>
<reference evidence="2 3" key="1">
    <citation type="submission" date="2020-07" db="EMBL/GenBank/DDBJ databases">
        <title>Draft genome sequence of violacein-producing bacteria and related species.</title>
        <authorList>
            <person name="Wilson H.S."/>
            <person name="De Leon M.E."/>
        </authorList>
    </citation>
    <scope>NUCLEOTIDE SEQUENCE [LARGE SCALE GENOMIC DNA]</scope>
    <source>
        <strain evidence="2 3">HSC-21Su07</strain>
    </source>
</reference>
<dbReference type="EMBL" id="JACERN010000022">
    <property type="protein sequence ID" value="MBA4708132.1"/>
    <property type="molecule type" value="Genomic_DNA"/>
</dbReference>
<accession>A0A838Y464</accession>
<evidence type="ECO:0000313" key="3">
    <source>
        <dbReference type="Proteomes" id="UP000545606"/>
    </source>
</evidence>
<proteinExistence type="predicted"/>
<dbReference type="RefSeq" id="WP_181835343.1">
    <property type="nucleotide sequence ID" value="NZ_JACERN010000022.1"/>
</dbReference>
<evidence type="ECO:0000313" key="2">
    <source>
        <dbReference type="EMBL" id="MBA4708132.1"/>
    </source>
</evidence>